<feature type="transmembrane region" description="Helical" evidence="1">
    <location>
        <begin position="91"/>
        <end position="108"/>
    </location>
</feature>
<dbReference type="Proteomes" id="UP000230775">
    <property type="component" value="Unassembled WGS sequence"/>
</dbReference>
<keyword evidence="1" id="KW-0812">Transmembrane</keyword>
<reference evidence="3" key="1">
    <citation type="submission" date="2017-09" db="EMBL/GenBank/DDBJ databases">
        <title>Depth-based differentiation of microbial function through sediment-hosted aquifers and enrichment of novel symbionts in the deep terrestrial subsurface.</title>
        <authorList>
            <person name="Probst A.J."/>
            <person name="Ladd B."/>
            <person name="Jarett J.K."/>
            <person name="Geller-Mcgrath D.E."/>
            <person name="Sieber C.M.K."/>
            <person name="Emerson J.B."/>
            <person name="Anantharaman K."/>
            <person name="Thomas B.C."/>
            <person name="Malmstrom R."/>
            <person name="Stieglmeier M."/>
            <person name="Klingl A."/>
            <person name="Woyke T."/>
            <person name="Ryan C.M."/>
            <person name="Banfield J.F."/>
        </authorList>
    </citation>
    <scope>NUCLEOTIDE SEQUENCE [LARGE SCALE GENOMIC DNA]</scope>
</reference>
<keyword evidence="1" id="KW-1133">Transmembrane helix</keyword>
<organism evidence="2 3">
    <name type="scientific">Candidatus Shapirobacteria bacterium CG09_land_8_20_14_0_10_39_12</name>
    <dbReference type="NCBI Taxonomy" id="1974885"/>
    <lineage>
        <taxon>Bacteria</taxon>
        <taxon>Candidatus Shapironibacteriota</taxon>
    </lineage>
</organism>
<accession>A0A2H0WSE4</accession>
<feature type="transmembrane region" description="Helical" evidence="1">
    <location>
        <begin position="115"/>
        <end position="134"/>
    </location>
</feature>
<evidence type="ECO:0000256" key="1">
    <source>
        <dbReference type="SAM" id="Phobius"/>
    </source>
</evidence>
<evidence type="ECO:0000313" key="2">
    <source>
        <dbReference type="EMBL" id="PIS14829.1"/>
    </source>
</evidence>
<comment type="caution">
    <text evidence="2">The sequence shown here is derived from an EMBL/GenBank/DDBJ whole genome shotgun (WGS) entry which is preliminary data.</text>
</comment>
<sequence>MYKVPAVLDFLTLLVFLVFFSEKKFFQFNKKQLCLCLGYAAPIFFTGLFFFFKNSFSTFFSATILHTFGYLSSWKTGSHQFSPVTLLKSEFVLKALLVLVIGFLLWIKKTRLPKFLIFSFLWFIFSLFGATLSGRPYPHYLVQIIPPTCLLLVLFADLKLKKYFYLPIAAVTLLITSFVYYQFWNYPTLPYYQNFLQFSLGKKDKTAYFSYFNPNLSNIYRVSEFIAANSKPADKIFVWADEPVIYALSHRLPATPYLVAYHINDLKVSDSVTKKILLNLPALIIINKDTKKYPELDSIVQKKYFNIGSFDNMLVWKKRSS</sequence>
<feature type="transmembrane region" description="Helical" evidence="1">
    <location>
        <begin position="33"/>
        <end position="52"/>
    </location>
</feature>
<name>A0A2H0WSE4_9BACT</name>
<feature type="transmembrane region" description="Helical" evidence="1">
    <location>
        <begin position="140"/>
        <end position="156"/>
    </location>
</feature>
<feature type="transmembrane region" description="Helical" evidence="1">
    <location>
        <begin position="6"/>
        <end position="21"/>
    </location>
</feature>
<evidence type="ECO:0000313" key="3">
    <source>
        <dbReference type="Proteomes" id="UP000230775"/>
    </source>
</evidence>
<dbReference type="EMBL" id="PEZI01000012">
    <property type="protein sequence ID" value="PIS14829.1"/>
    <property type="molecule type" value="Genomic_DNA"/>
</dbReference>
<dbReference type="AlphaFoldDB" id="A0A2H0WSE4"/>
<keyword evidence="1" id="KW-0472">Membrane</keyword>
<evidence type="ECO:0008006" key="4">
    <source>
        <dbReference type="Google" id="ProtNLM"/>
    </source>
</evidence>
<protein>
    <recommendedName>
        <fullName evidence="4">Glycosyltransferase RgtA/B/C/D-like domain-containing protein</fullName>
    </recommendedName>
</protein>
<gene>
    <name evidence="2" type="ORF">COT64_00545</name>
</gene>
<feature type="transmembrane region" description="Helical" evidence="1">
    <location>
        <begin position="163"/>
        <end position="184"/>
    </location>
</feature>
<proteinExistence type="predicted"/>